<gene>
    <name evidence="1" type="ORF">AYM40_03010</name>
</gene>
<accession>A0A167VSK6</accession>
<protein>
    <submittedName>
        <fullName evidence="1">Uncharacterized protein</fullName>
    </submittedName>
</protein>
<sequence length="122" mass="13975">MEGFVLMPRGLRAGYWRFVEEVISCNPRAGTQNLFSQRVKTFVIVHPAQPRIEVTRRKQLSKSGRRERILADKIKQRAFLRAGTGEYQLLADASQFSNFLGECNVLKRTEAALFKRSNLFGV</sequence>
<dbReference type="EMBL" id="CP014578">
    <property type="protein sequence ID" value="ANB71453.1"/>
    <property type="molecule type" value="Genomic_DNA"/>
</dbReference>
<dbReference type="KEGG" id="buz:AYM40_03010"/>
<dbReference type="AlphaFoldDB" id="A0A167VSK6"/>
<reference evidence="1 2" key="1">
    <citation type="journal article" date="2016" name="Gene">
        <title>PacBio SMRT assembly of a complex multi-replicon genome reveals chlorocatechol degradative operon in a region of genome plasticity.</title>
        <authorList>
            <person name="Ricker N."/>
            <person name="Shen S.Y."/>
            <person name="Goordial J."/>
            <person name="Jin S."/>
            <person name="Fulthorpe R.R."/>
        </authorList>
    </citation>
    <scope>NUCLEOTIDE SEQUENCE [LARGE SCALE GENOMIC DNA]</scope>
    <source>
        <strain evidence="1 2">OLGA172</strain>
    </source>
</reference>
<evidence type="ECO:0000313" key="1">
    <source>
        <dbReference type="EMBL" id="ANB71453.1"/>
    </source>
</evidence>
<proteinExistence type="predicted"/>
<organism evidence="1 2">
    <name type="scientific">Paraburkholderia phytofirmans OLGA172</name>
    <dbReference type="NCBI Taxonomy" id="1417228"/>
    <lineage>
        <taxon>Bacteria</taxon>
        <taxon>Pseudomonadati</taxon>
        <taxon>Pseudomonadota</taxon>
        <taxon>Betaproteobacteria</taxon>
        <taxon>Burkholderiales</taxon>
        <taxon>Burkholderiaceae</taxon>
        <taxon>Paraburkholderia</taxon>
    </lineage>
</organism>
<keyword evidence="2" id="KW-1185">Reference proteome</keyword>
<evidence type="ECO:0000313" key="2">
    <source>
        <dbReference type="Proteomes" id="UP000076852"/>
    </source>
</evidence>
<dbReference type="Proteomes" id="UP000076852">
    <property type="component" value="Chromosome 1"/>
</dbReference>
<name>A0A167VSK6_9BURK</name>